<evidence type="ECO:0000256" key="11">
    <source>
        <dbReference type="SAM" id="Phobius"/>
    </source>
</evidence>
<feature type="domain" description="SHSP" evidence="12">
    <location>
        <begin position="19"/>
        <end position="124"/>
    </location>
</feature>
<evidence type="ECO:0000256" key="1">
    <source>
        <dbReference type="ARBA" id="ARBA00004162"/>
    </source>
</evidence>
<feature type="compositionally biased region" description="Basic and acidic residues" evidence="10">
    <location>
        <begin position="281"/>
        <end position="291"/>
    </location>
</feature>
<reference evidence="13 14" key="1">
    <citation type="submission" date="2024-04" db="EMBL/GenBank/DDBJ databases">
        <title>The reference genome of an endangered Asteraceae, Deinandra increscens subsp. villosa, native to the Central Coast of California.</title>
        <authorList>
            <person name="Guilliams M."/>
            <person name="Hasenstab-Lehman K."/>
            <person name="Meyer R."/>
            <person name="Mcevoy S."/>
        </authorList>
    </citation>
    <scope>NUCLEOTIDE SEQUENCE [LARGE SCALE GENOMIC DNA]</scope>
    <source>
        <tissue evidence="13">Leaf</tissue>
    </source>
</reference>
<feature type="compositionally biased region" description="Basic and acidic residues" evidence="10">
    <location>
        <begin position="178"/>
        <end position="210"/>
    </location>
</feature>
<keyword evidence="14" id="KW-1185">Reference proteome</keyword>
<keyword evidence="7 11" id="KW-0472">Membrane</keyword>
<evidence type="ECO:0000313" key="13">
    <source>
        <dbReference type="EMBL" id="KAK9054273.1"/>
    </source>
</evidence>
<proteinExistence type="inferred from homology"/>
<dbReference type="EMBL" id="JBCNJP010000025">
    <property type="protein sequence ID" value="KAK9054273.1"/>
    <property type="molecule type" value="Genomic_DNA"/>
</dbReference>
<evidence type="ECO:0000259" key="12">
    <source>
        <dbReference type="PROSITE" id="PS01031"/>
    </source>
</evidence>
<evidence type="ECO:0000256" key="7">
    <source>
        <dbReference type="ARBA" id="ARBA00023136"/>
    </source>
</evidence>
<dbReference type="GO" id="GO:0005886">
    <property type="term" value="C:plasma membrane"/>
    <property type="evidence" value="ECO:0007669"/>
    <property type="project" value="UniProtKB-SubCell"/>
</dbReference>
<feature type="compositionally biased region" description="Basic and acidic residues" evidence="10">
    <location>
        <begin position="131"/>
        <end position="151"/>
    </location>
</feature>
<evidence type="ECO:0000256" key="8">
    <source>
        <dbReference type="PROSITE-ProRule" id="PRU00285"/>
    </source>
</evidence>
<comment type="subcellular location">
    <subcellularLocation>
        <location evidence="1">Cell membrane</location>
        <topology evidence="1">Single-pass membrane protein</topology>
    </subcellularLocation>
</comment>
<dbReference type="InterPro" id="IPR008978">
    <property type="entry name" value="HSP20-like_chaperone"/>
</dbReference>
<dbReference type="Pfam" id="PF00011">
    <property type="entry name" value="HSP20"/>
    <property type="match status" value="1"/>
</dbReference>
<evidence type="ECO:0000256" key="4">
    <source>
        <dbReference type="ARBA" id="ARBA00022737"/>
    </source>
</evidence>
<dbReference type="CDD" id="cd06464">
    <property type="entry name" value="ACD_sHsps-like"/>
    <property type="match status" value="1"/>
</dbReference>
<dbReference type="SUPFAM" id="SSF49764">
    <property type="entry name" value="HSP20-like chaperones"/>
    <property type="match status" value="1"/>
</dbReference>
<evidence type="ECO:0000256" key="9">
    <source>
        <dbReference type="RuleBase" id="RU003616"/>
    </source>
</evidence>
<organism evidence="13 14">
    <name type="scientific">Deinandra increscens subsp. villosa</name>
    <dbReference type="NCBI Taxonomy" id="3103831"/>
    <lineage>
        <taxon>Eukaryota</taxon>
        <taxon>Viridiplantae</taxon>
        <taxon>Streptophyta</taxon>
        <taxon>Embryophyta</taxon>
        <taxon>Tracheophyta</taxon>
        <taxon>Spermatophyta</taxon>
        <taxon>Magnoliopsida</taxon>
        <taxon>eudicotyledons</taxon>
        <taxon>Gunneridae</taxon>
        <taxon>Pentapetalae</taxon>
        <taxon>asterids</taxon>
        <taxon>campanulids</taxon>
        <taxon>Asterales</taxon>
        <taxon>Asteraceae</taxon>
        <taxon>Asteroideae</taxon>
        <taxon>Heliantheae alliance</taxon>
        <taxon>Madieae</taxon>
        <taxon>Madiinae</taxon>
        <taxon>Deinandra</taxon>
    </lineage>
</organism>
<dbReference type="PANTHER" id="PTHR43670:SF121">
    <property type="entry name" value="PROTEIN RESTRICTED TEV MOVEMENT 2"/>
    <property type="match status" value="1"/>
</dbReference>
<protein>
    <recommendedName>
        <fullName evidence="12">SHSP domain-containing protein</fullName>
    </recommendedName>
</protein>
<dbReference type="Proteomes" id="UP001408789">
    <property type="component" value="Unassembled WGS sequence"/>
</dbReference>
<evidence type="ECO:0000256" key="10">
    <source>
        <dbReference type="SAM" id="MobiDB-lite"/>
    </source>
</evidence>
<keyword evidence="4" id="KW-0677">Repeat</keyword>
<feature type="region of interest" description="Disordered" evidence="10">
    <location>
        <begin position="106"/>
        <end position="274"/>
    </location>
</feature>
<feature type="compositionally biased region" description="Pro residues" evidence="10">
    <location>
        <begin position="113"/>
        <end position="123"/>
    </location>
</feature>
<dbReference type="GO" id="GO:0034605">
    <property type="term" value="P:cellular response to heat"/>
    <property type="evidence" value="ECO:0007669"/>
    <property type="project" value="TreeGrafter"/>
</dbReference>
<sequence>MAMRGRGRGNPSRPRLITNRVYDKFKPMSEWRQEDDYDTLLLYLPGFQKEYIKVTTEDSNIVRVRGERLVSENKWSRFQEDYRVPENCEMRGIRAKLDGGILTITMPRKTTNVPPPLLPPPPTTTTTRAAPKPEEQPVKKTKQEEPKEKKPAKPQTTRLEEKPLPPLPPPPTTTTTRVADKTEEQPVRRTKREEPNEKKPDKPQTTRFEDTTLPLPPPQPRSSSPPTKQQPSKPAPPTKEVVEFTTRTSPRGGIEHDAEKPGVGEKTNLDKGKAIETTLEEETKRDFEGKQESSGVSGGFQADLKKVLASRGIVNEDRKLLVNVGVGVLIIAALGVHVSYTMGLIGKEK</sequence>
<keyword evidence="6 11" id="KW-1133">Transmembrane helix</keyword>
<feature type="compositionally biased region" description="Low complexity" evidence="10">
    <location>
        <begin position="221"/>
        <end position="232"/>
    </location>
</feature>
<comment type="similarity">
    <text evidence="8 9">Belongs to the small heat shock protein (HSP20) family.</text>
</comment>
<dbReference type="PROSITE" id="PS01031">
    <property type="entry name" value="SHSP"/>
    <property type="match status" value="1"/>
</dbReference>
<evidence type="ECO:0000256" key="3">
    <source>
        <dbReference type="ARBA" id="ARBA00022692"/>
    </source>
</evidence>
<gene>
    <name evidence="13" type="ORF">SSX86_025351</name>
</gene>
<comment type="caution">
    <text evidence="13">The sequence shown here is derived from an EMBL/GenBank/DDBJ whole genome shotgun (WGS) entry which is preliminary data.</text>
</comment>
<evidence type="ECO:0000313" key="14">
    <source>
        <dbReference type="Proteomes" id="UP001408789"/>
    </source>
</evidence>
<name>A0AAP0CG23_9ASTR</name>
<keyword evidence="5" id="KW-0611">Plant defense</keyword>
<feature type="transmembrane region" description="Helical" evidence="11">
    <location>
        <begin position="320"/>
        <end position="340"/>
    </location>
</feature>
<dbReference type="AlphaFoldDB" id="A0AAP0CG23"/>
<evidence type="ECO:0000256" key="2">
    <source>
        <dbReference type="ARBA" id="ARBA00022475"/>
    </source>
</evidence>
<dbReference type="InterPro" id="IPR002068">
    <property type="entry name" value="A-crystallin/Hsp20_dom"/>
</dbReference>
<keyword evidence="3 11" id="KW-0812">Transmembrane</keyword>
<evidence type="ECO:0000256" key="6">
    <source>
        <dbReference type="ARBA" id="ARBA00022989"/>
    </source>
</evidence>
<feature type="compositionally biased region" description="Basic and acidic residues" evidence="10">
    <location>
        <begin position="253"/>
        <end position="274"/>
    </location>
</feature>
<dbReference type="PANTHER" id="PTHR43670">
    <property type="entry name" value="HEAT SHOCK PROTEIN 26"/>
    <property type="match status" value="1"/>
</dbReference>
<accession>A0AAP0CG23</accession>
<dbReference type="Gene3D" id="2.60.40.790">
    <property type="match status" value="1"/>
</dbReference>
<dbReference type="GO" id="GO:0006952">
    <property type="term" value="P:defense response"/>
    <property type="evidence" value="ECO:0007669"/>
    <property type="project" value="UniProtKB-KW"/>
</dbReference>
<keyword evidence="2" id="KW-1003">Cell membrane</keyword>
<feature type="region of interest" description="Disordered" evidence="10">
    <location>
        <begin position="279"/>
        <end position="298"/>
    </location>
</feature>
<evidence type="ECO:0000256" key="5">
    <source>
        <dbReference type="ARBA" id="ARBA00022821"/>
    </source>
</evidence>